<dbReference type="EMBL" id="WKMC01000003">
    <property type="protein sequence ID" value="MRZ49910.1"/>
    <property type="molecule type" value="Genomic_DNA"/>
</dbReference>
<name>A0A6I2NPP2_PARDI</name>
<comment type="caution">
    <text evidence="1">The sequence shown here is derived from an EMBL/GenBank/DDBJ whole genome shotgun (WGS) entry which is preliminary data.</text>
</comment>
<sequence length="135" mass="15018">MMKKCLCLIIYTIAFLSCTSKDGDWEPMEWEVDTSAYLKKDHIAVPESGGTYTLFCNNYATFWLSSVFEDGVQIETDSTVGSAAKGMWSSIEIRKNAMIVVISPNDGNLSRCLSVTPTAGDVFSSFIFNQKEKEN</sequence>
<proteinExistence type="predicted"/>
<reference evidence="3 4" key="1">
    <citation type="journal article" date="2019" name="Nat. Med.">
        <title>A library of human gut bacterial isolates paired with longitudinal multiomics data enables mechanistic microbiome research.</title>
        <authorList>
            <person name="Poyet M."/>
            <person name="Groussin M."/>
            <person name="Gibbons S.M."/>
            <person name="Avila-Pacheco J."/>
            <person name="Jiang X."/>
            <person name="Kearney S.M."/>
            <person name="Perrotta A.R."/>
            <person name="Berdy B."/>
            <person name="Zhao S."/>
            <person name="Lieberman T.D."/>
            <person name="Swanson P.K."/>
            <person name="Smith M."/>
            <person name="Roesemann S."/>
            <person name="Alexander J.E."/>
            <person name="Rich S.A."/>
            <person name="Livny J."/>
            <person name="Vlamakis H."/>
            <person name="Clish C."/>
            <person name="Bullock K."/>
            <person name="Deik A."/>
            <person name="Scott J."/>
            <person name="Pierce K.A."/>
            <person name="Xavier R.J."/>
            <person name="Alm E.J."/>
        </authorList>
    </citation>
    <scope>NUCLEOTIDE SEQUENCE [LARGE SCALE GENOMIC DNA]</scope>
    <source>
        <strain evidence="2 3">BIOML-A2</strain>
        <strain evidence="1 4">BIOML-A32</strain>
    </source>
</reference>
<evidence type="ECO:0000313" key="3">
    <source>
        <dbReference type="Proteomes" id="UP000432516"/>
    </source>
</evidence>
<dbReference type="Proteomes" id="UP000432516">
    <property type="component" value="Unassembled WGS sequence"/>
</dbReference>
<evidence type="ECO:0000313" key="1">
    <source>
        <dbReference type="EMBL" id="MRZ49910.1"/>
    </source>
</evidence>
<gene>
    <name evidence="1" type="ORF">GKD66_06635</name>
    <name evidence="2" type="ORF">GKD68_14095</name>
</gene>
<accession>A0A6I2NPP2</accession>
<evidence type="ECO:0000313" key="4">
    <source>
        <dbReference type="Proteomes" id="UP000441358"/>
    </source>
</evidence>
<dbReference type="Proteomes" id="UP000441358">
    <property type="component" value="Unassembled WGS sequence"/>
</dbReference>
<dbReference type="AlphaFoldDB" id="A0A6I2NPP2"/>
<organism evidence="1 4">
    <name type="scientific">Parabacteroides distasonis</name>
    <dbReference type="NCBI Taxonomy" id="823"/>
    <lineage>
        <taxon>Bacteria</taxon>
        <taxon>Pseudomonadati</taxon>
        <taxon>Bacteroidota</taxon>
        <taxon>Bacteroidia</taxon>
        <taxon>Bacteroidales</taxon>
        <taxon>Tannerellaceae</taxon>
        <taxon>Parabacteroides</taxon>
    </lineage>
</organism>
<evidence type="ECO:0000313" key="2">
    <source>
        <dbReference type="EMBL" id="MRZ55859.1"/>
    </source>
</evidence>
<dbReference type="PROSITE" id="PS51257">
    <property type="entry name" value="PROKAR_LIPOPROTEIN"/>
    <property type="match status" value="1"/>
</dbReference>
<dbReference type="RefSeq" id="WP_010185011.1">
    <property type="nucleotide sequence ID" value="NZ_CABMKT010000002.1"/>
</dbReference>
<protein>
    <submittedName>
        <fullName evidence="1">Uncharacterized protein</fullName>
    </submittedName>
</protein>
<dbReference type="EMBL" id="WKNE01000010">
    <property type="protein sequence ID" value="MRZ55859.1"/>
    <property type="molecule type" value="Genomic_DNA"/>
</dbReference>